<dbReference type="RefSeq" id="WP_071387400.1">
    <property type="nucleotide sequence ID" value="NZ_LBDA02000008.1"/>
</dbReference>
<dbReference type="InterPro" id="IPR009081">
    <property type="entry name" value="PP-bd_ACP"/>
</dbReference>
<evidence type="ECO:0000313" key="2">
    <source>
        <dbReference type="EMBL" id="OIK28716.1"/>
    </source>
</evidence>
<dbReference type="PROSITE" id="PS50075">
    <property type="entry name" value="CARRIER"/>
    <property type="match status" value="1"/>
</dbReference>
<dbReference type="InterPro" id="IPR036736">
    <property type="entry name" value="ACP-like_sf"/>
</dbReference>
<keyword evidence="3" id="KW-1185">Reference proteome</keyword>
<dbReference type="OrthoDB" id="4257495at2"/>
<organism evidence="2 3">
    <name type="scientific">Streptomyces malaysiense</name>
    <dbReference type="NCBI Taxonomy" id="1428626"/>
    <lineage>
        <taxon>Bacteria</taxon>
        <taxon>Bacillati</taxon>
        <taxon>Actinomycetota</taxon>
        <taxon>Actinomycetes</taxon>
        <taxon>Kitasatosporales</taxon>
        <taxon>Streptomycetaceae</taxon>
        <taxon>Streptomyces</taxon>
    </lineage>
</organism>
<dbReference type="Proteomes" id="UP000034838">
    <property type="component" value="Unassembled WGS sequence"/>
</dbReference>
<proteinExistence type="predicted"/>
<accession>A0A1J4Q8A5</accession>
<sequence length="75" mass="8287">MTSIDDFIAIIRDEIGIPVEADDAGRHFDQLPGWDSVFLLQLLTALERETGRRISLPDVLDCPDLKSVYALATAS</sequence>
<reference evidence="2" key="1">
    <citation type="submission" date="2016-10" db="EMBL/GenBank/DDBJ databases">
        <title>Genome sequence of Streptomyces malaysiense MUSC 136.</title>
        <authorList>
            <person name="Lee L.-H."/>
            <person name="Ser H.-L."/>
        </authorList>
    </citation>
    <scope>NUCLEOTIDE SEQUENCE [LARGE SCALE GENOMIC DNA]</scope>
    <source>
        <strain evidence="2">MUSC 136</strain>
    </source>
</reference>
<dbReference type="EMBL" id="LBDA02000008">
    <property type="protein sequence ID" value="OIK28716.1"/>
    <property type="molecule type" value="Genomic_DNA"/>
</dbReference>
<dbReference type="Pfam" id="PF00550">
    <property type="entry name" value="PP-binding"/>
    <property type="match status" value="1"/>
</dbReference>
<gene>
    <name evidence="2" type="ORF">VT52_005015</name>
</gene>
<comment type="caution">
    <text evidence="2">The sequence shown here is derived from an EMBL/GenBank/DDBJ whole genome shotgun (WGS) entry which is preliminary data.</text>
</comment>
<feature type="domain" description="Carrier" evidence="1">
    <location>
        <begin position="1"/>
        <end position="75"/>
    </location>
</feature>
<dbReference type="Gene3D" id="1.10.1200.10">
    <property type="entry name" value="ACP-like"/>
    <property type="match status" value="1"/>
</dbReference>
<evidence type="ECO:0000313" key="3">
    <source>
        <dbReference type="Proteomes" id="UP000034838"/>
    </source>
</evidence>
<evidence type="ECO:0000259" key="1">
    <source>
        <dbReference type="PROSITE" id="PS50075"/>
    </source>
</evidence>
<dbReference type="SUPFAM" id="SSF47336">
    <property type="entry name" value="ACP-like"/>
    <property type="match status" value="1"/>
</dbReference>
<protein>
    <submittedName>
        <fullName evidence="2">Acyl carrier protein</fullName>
    </submittedName>
</protein>
<dbReference type="AlphaFoldDB" id="A0A1J4Q8A5"/>
<name>A0A1J4Q8A5_9ACTN</name>